<dbReference type="Proteomes" id="UP000653797">
    <property type="component" value="Unassembled WGS sequence"/>
</dbReference>
<dbReference type="GO" id="GO:0003677">
    <property type="term" value="F:DNA binding"/>
    <property type="evidence" value="ECO:0007669"/>
    <property type="project" value="UniProtKB-KW"/>
</dbReference>
<gene>
    <name evidence="2" type="ORF">IC230_24870</name>
</gene>
<dbReference type="EMBL" id="JACXAA010000011">
    <property type="protein sequence ID" value="MBD2756154.1"/>
    <property type="molecule type" value="Genomic_DNA"/>
</dbReference>
<dbReference type="Pfam" id="PF09836">
    <property type="entry name" value="DUF2063"/>
    <property type="match status" value="1"/>
</dbReference>
<feature type="domain" description="Putative DNA-binding" evidence="1">
    <location>
        <begin position="12"/>
        <end position="114"/>
    </location>
</feature>
<accession>A0A927B5Q5</accession>
<evidence type="ECO:0000259" key="1">
    <source>
        <dbReference type="Pfam" id="PF09836"/>
    </source>
</evidence>
<dbReference type="AlphaFoldDB" id="A0A927B5Q5"/>
<sequence>MPEENVHSLNQVQNWMQAMLVTAGEHRTPGGTGDRLKPEDVIKASSNLPAYQHLAIYQQSYVARLRECMRNQFSVLAYALGNDLFQLFADDYLEAYPSNSYTLNSLGSQFPHFLEQTRPESDSEQEDWPSFMIELAQFEYDLSVIFDEYADEKESIQSAAISDDMLMSTPVFHLFHHRYPVCQYYLDFTQQRKPELPFPKENYWAVARLNYRLKLFELEPMQYVFLKSLKAGRSIQETKQYFLDNHRIDPSQLENAWGRWRKDFIAKGIFTRV</sequence>
<protein>
    <submittedName>
        <fullName evidence="2">DNA-binding domain-containing protein</fullName>
    </submittedName>
</protein>
<name>A0A927B5Q5_9BACT</name>
<dbReference type="InterPro" id="IPR044922">
    <property type="entry name" value="DUF2063_N_sf"/>
</dbReference>
<dbReference type="RefSeq" id="WP_191041779.1">
    <property type="nucleotide sequence ID" value="NZ_JACXAA010000011.1"/>
</dbReference>
<evidence type="ECO:0000313" key="3">
    <source>
        <dbReference type="Proteomes" id="UP000653797"/>
    </source>
</evidence>
<keyword evidence="2" id="KW-0238">DNA-binding</keyword>
<dbReference type="Gene3D" id="1.10.150.690">
    <property type="entry name" value="DUF2063"/>
    <property type="match status" value="1"/>
</dbReference>
<evidence type="ECO:0000313" key="2">
    <source>
        <dbReference type="EMBL" id="MBD2756154.1"/>
    </source>
</evidence>
<organism evidence="2 3">
    <name type="scientific">Spirosoma validum</name>
    <dbReference type="NCBI Taxonomy" id="2771355"/>
    <lineage>
        <taxon>Bacteria</taxon>
        <taxon>Pseudomonadati</taxon>
        <taxon>Bacteroidota</taxon>
        <taxon>Cytophagia</taxon>
        <taxon>Cytophagales</taxon>
        <taxon>Cytophagaceae</taxon>
        <taxon>Spirosoma</taxon>
    </lineage>
</organism>
<comment type="caution">
    <text evidence="2">The sequence shown here is derived from an EMBL/GenBank/DDBJ whole genome shotgun (WGS) entry which is preliminary data.</text>
</comment>
<reference evidence="2" key="1">
    <citation type="submission" date="2020-09" db="EMBL/GenBank/DDBJ databases">
        <authorList>
            <person name="Kim M.K."/>
        </authorList>
    </citation>
    <scope>NUCLEOTIDE SEQUENCE</scope>
    <source>
        <strain evidence="2">BT704</strain>
    </source>
</reference>
<proteinExistence type="predicted"/>
<dbReference type="InterPro" id="IPR018640">
    <property type="entry name" value="DUF2063"/>
</dbReference>
<keyword evidence="3" id="KW-1185">Reference proteome</keyword>